<protein>
    <submittedName>
        <fullName evidence="1">Uncharacterized protein</fullName>
    </submittedName>
</protein>
<dbReference type="Proteomes" id="UP000030108">
    <property type="component" value="Unassembled WGS sequence"/>
</dbReference>
<feature type="non-terminal residue" evidence="1">
    <location>
        <position position="143"/>
    </location>
</feature>
<evidence type="ECO:0000313" key="1">
    <source>
        <dbReference type="EMBL" id="EUC58226.1"/>
    </source>
</evidence>
<dbReference type="AlphaFoldDB" id="A0A0A1UIN4"/>
<gene>
    <name evidence="1" type="ORF">RSOL_239960</name>
</gene>
<proteinExistence type="predicted"/>
<name>A0A0A1UIN4_9AGAM</name>
<organism evidence="1 2">
    <name type="scientific">Rhizoctonia solani AG-3 Rhs1AP</name>
    <dbReference type="NCBI Taxonomy" id="1086054"/>
    <lineage>
        <taxon>Eukaryota</taxon>
        <taxon>Fungi</taxon>
        <taxon>Dikarya</taxon>
        <taxon>Basidiomycota</taxon>
        <taxon>Agaricomycotina</taxon>
        <taxon>Agaricomycetes</taxon>
        <taxon>Cantharellales</taxon>
        <taxon>Ceratobasidiaceae</taxon>
        <taxon>Rhizoctonia</taxon>
    </lineage>
</organism>
<evidence type="ECO:0000313" key="2">
    <source>
        <dbReference type="Proteomes" id="UP000030108"/>
    </source>
</evidence>
<comment type="caution">
    <text evidence="1">The sequence shown here is derived from an EMBL/GenBank/DDBJ whole genome shotgun (WGS) entry which is preliminary data.</text>
</comment>
<sequence length="143" mass="15993">MPSVLKTGRTEELRAITTENIHLHPLIWNSTGSLSAILTSYSQFNLDNLIDQLTRIATFQAAREVTSSGDNGIKFKEEWLIESASPEDPTTEPSVWLRHVQQTTPPLSWEDYWNTLRGEGLANNKMGVGSNLVDRIIPYASHG</sequence>
<accession>A0A0A1UIN4</accession>
<reference evidence="2" key="1">
    <citation type="journal article" date="2014" name="Genome Announc.">
        <title>Draft genome sequence of the plant-pathogenic soil fungus Rhizoctonia solani anastomosis group 3 strain Rhs1AP.</title>
        <authorList>
            <person name="Cubeta M.A."/>
            <person name="Thomas E."/>
            <person name="Dean R.A."/>
            <person name="Jabaji S."/>
            <person name="Neate S.M."/>
            <person name="Tavantzis S."/>
            <person name="Toda T."/>
            <person name="Vilgalys R."/>
            <person name="Bharathan N."/>
            <person name="Fedorova-Abrams N."/>
            <person name="Pakala S.B."/>
            <person name="Pakala S.M."/>
            <person name="Zafar N."/>
            <person name="Joardar V."/>
            <person name="Losada L."/>
            <person name="Nierman W.C."/>
        </authorList>
    </citation>
    <scope>NUCLEOTIDE SEQUENCE [LARGE SCALE GENOMIC DNA]</scope>
    <source>
        <strain evidence="2">AG-3</strain>
    </source>
</reference>
<dbReference type="EMBL" id="JATN01000321">
    <property type="protein sequence ID" value="EUC58226.1"/>
    <property type="molecule type" value="Genomic_DNA"/>
</dbReference>